<feature type="transmembrane region" description="Helical" evidence="1">
    <location>
        <begin position="251"/>
        <end position="273"/>
    </location>
</feature>
<dbReference type="AlphaFoldDB" id="A0AAV2SFG1"/>
<accession>A0AAV2SFG1</accession>
<protein>
    <submittedName>
        <fullName evidence="2">Uncharacterized protein</fullName>
    </submittedName>
</protein>
<organism evidence="2 3">
    <name type="scientific">Meganyctiphanes norvegica</name>
    <name type="common">Northern krill</name>
    <name type="synonym">Thysanopoda norvegica</name>
    <dbReference type="NCBI Taxonomy" id="48144"/>
    <lineage>
        <taxon>Eukaryota</taxon>
        <taxon>Metazoa</taxon>
        <taxon>Ecdysozoa</taxon>
        <taxon>Arthropoda</taxon>
        <taxon>Crustacea</taxon>
        <taxon>Multicrustacea</taxon>
        <taxon>Malacostraca</taxon>
        <taxon>Eumalacostraca</taxon>
        <taxon>Eucarida</taxon>
        <taxon>Euphausiacea</taxon>
        <taxon>Euphausiidae</taxon>
        <taxon>Meganyctiphanes</taxon>
    </lineage>
</organism>
<evidence type="ECO:0000256" key="1">
    <source>
        <dbReference type="SAM" id="Phobius"/>
    </source>
</evidence>
<gene>
    <name evidence="2" type="ORF">MNOR_LOCUS35209</name>
</gene>
<evidence type="ECO:0000313" key="2">
    <source>
        <dbReference type="EMBL" id="CAL4179650.1"/>
    </source>
</evidence>
<name>A0AAV2SFG1_MEGNR</name>
<evidence type="ECO:0000313" key="3">
    <source>
        <dbReference type="Proteomes" id="UP001497623"/>
    </source>
</evidence>
<feature type="non-terminal residue" evidence="2">
    <location>
        <position position="1"/>
    </location>
</feature>
<comment type="caution">
    <text evidence="2">The sequence shown here is derived from an EMBL/GenBank/DDBJ whole genome shotgun (WGS) entry which is preliminary data.</text>
</comment>
<sequence length="310" mass="34354">ELERFRCNSDGVTRHGDCDPASNKYCCSPAGWCGNSAAHCDCGFPYPKCRNLRKEACWGNTCGTNGECYWDDTQKKMSCMCKASYYKDTPSGQCYKCLNNDHCLDNEACRSRACQNVCGSGCAQDAYCSAQNHKMECTCLDSLVGNPYPDHSNSGCFECVVDNDCSIDKHCRNNHCSDPCHDYCKSTDLATCEVINHKPICSCREGYKLLGQTVCEATCFIAENKCSEEEECIHHNDNDYICQAKDDSSNVGTVVSLVIFFVILLIIIVICILKRNYLSHKSRKAIEAFNNLSKSATTTLASAVADNIQQ</sequence>
<proteinExistence type="predicted"/>
<reference evidence="2 3" key="1">
    <citation type="submission" date="2024-05" db="EMBL/GenBank/DDBJ databases">
        <authorList>
            <person name="Wallberg A."/>
        </authorList>
    </citation>
    <scope>NUCLEOTIDE SEQUENCE [LARGE SCALE GENOMIC DNA]</scope>
</reference>
<keyword evidence="1" id="KW-1133">Transmembrane helix</keyword>
<dbReference type="Proteomes" id="UP001497623">
    <property type="component" value="Unassembled WGS sequence"/>
</dbReference>
<keyword evidence="3" id="KW-1185">Reference proteome</keyword>
<feature type="non-terminal residue" evidence="2">
    <location>
        <position position="310"/>
    </location>
</feature>
<keyword evidence="1" id="KW-0472">Membrane</keyword>
<dbReference type="EMBL" id="CAXKWB010057623">
    <property type="protein sequence ID" value="CAL4179650.1"/>
    <property type="molecule type" value="Genomic_DNA"/>
</dbReference>
<keyword evidence="1" id="KW-0812">Transmembrane</keyword>
<dbReference type="PANTHER" id="PTHR22963:SF38">
    <property type="entry name" value="LP13770P"/>
    <property type="match status" value="1"/>
</dbReference>
<dbReference type="PANTHER" id="PTHR22963">
    <property type="entry name" value="ENDOGLIN-RELATED"/>
    <property type="match status" value="1"/>
</dbReference>